<feature type="domain" description="DNA helicase Pif1-like 2B" evidence="1">
    <location>
        <begin position="96"/>
        <end position="141"/>
    </location>
</feature>
<keyword evidence="2" id="KW-0347">Helicase</keyword>
<dbReference type="InterPro" id="IPR027417">
    <property type="entry name" value="P-loop_NTPase"/>
</dbReference>
<gene>
    <name evidence="2" type="primary">pif1_0</name>
    <name evidence="2" type="ORF">g.48437</name>
</gene>
<keyword evidence="2" id="KW-0378">Hydrolase</keyword>
<proteinExistence type="predicted"/>
<protein>
    <submittedName>
        <fullName evidence="2">ATP-dependent DNA helicase PIF1</fullName>
    </submittedName>
</protein>
<name>A0A0A1XAS3_ZEUCU</name>
<evidence type="ECO:0000259" key="1">
    <source>
        <dbReference type="Pfam" id="PF21530"/>
    </source>
</evidence>
<dbReference type="GO" id="GO:0004386">
    <property type="term" value="F:helicase activity"/>
    <property type="evidence" value="ECO:0007669"/>
    <property type="project" value="UniProtKB-KW"/>
</dbReference>
<dbReference type="PANTHER" id="PTHR10492">
    <property type="match status" value="1"/>
</dbReference>
<dbReference type="SUPFAM" id="SSF52540">
    <property type="entry name" value="P-loop containing nucleoside triphosphate hydrolases"/>
    <property type="match status" value="1"/>
</dbReference>
<dbReference type="AlphaFoldDB" id="A0A0A1XAS3"/>
<dbReference type="Pfam" id="PF21530">
    <property type="entry name" value="Pif1_2B_dom"/>
    <property type="match status" value="1"/>
</dbReference>
<accession>A0A0A1XAS3</accession>
<reference evidence="2" key="1">
    <citation type="submission" date="2014-11" db="EMBL/GenBank/DDBJ databases">
        <authorList>
            <person name="Geib S."/>
        </authorList>
    </citation>
    <scope>NUCLEOTIDE SEQUENCE</scope>
</reference>
<sequence length="233" mass="26276">MILQHVSFQNGFITLSNNFSIIVSSKEELTDRVFPNIAQNYNNHDWLRERAILAPKNVNVNEINFHIHKKLPGNSETYKSIDTAMNDEDAVNYPVEFLNSLEPPGMPPHNLNLKVGSSIILLRNLNAPKLCNGTRLSVKKLMPNLIQATILTGKAKGGIVLISRIPLIPTDMSFEFKRLQFPVRLSFAMTVNKAQGQTLQVCGVNLEEACSRSTVRCMFESWSHEKFVYLCTT</sequence>
<dbReference type="EMBL" id="GBXI01006514">
    <property type="protein sequence ID" value="JAD07778.1"/>
    <property type="molecule type" value="Transcribed_RNA"/>
</dbReference>
<organism evidence="2">
    <name type="scientific">Zeugodacus cucurbitae</name>
    <name type="common">Melon fruit fly</name>
    <name type="synonym">Bactrocera cucurbitae</name>
    <dbReference type="NCBI Taxonomy" id="28588"/>
    <lineage>
        <taxon>Eukaryota</taxon>
        <taxon>Metazoa</taxon>
        <taxon>Ecdysozoa</taxon>
        <taxon>Arthropoda</taxon>
        <taxon>Hexapoda</taxon>
        <taxon>Insecta</taxon>
        <taxon>Pterygota</taxon>
        <taxon>Neoptera</taxon>
        <taxon>Endopterygota</taxon>
        <taxon>Diptera</taxon>
        <taxon>Brachycera</taxon>
        <taxon>Muscomorpha</taxon>
        <taxon>Tephritoidea</taxon>
        <taxon>Tephritidae</taxon>
        <taxon>Zeugodacus</taxon>
        <taxon>Zeugodacus</taxon>
    </lineage>
</organism>
<keyword evidence="2" id="KW-0067">ATP-binding</keyword>
<evidence type="ECO:0000313" key="2">
    <source>
        <dbReference type="EMBL" id="JAD07778.1"/>
    </source>
</evidence>
<keyword evidence="2" id="KW-0547">Nucleotide-binding</keyword>
<reference evidence="2" key="2">
    <citation type="journal article" date="2015" name="Gigascience">
        <title>Reconstructing a comprehensive transcriptome assembly of a white-pupal translocated strain of the pest fruit fly Bactrocera cucurbitae.</title>
        <authorList>
            <person name="Sim S.B."/>
            <person name="Calla B."/>
            <person name="Hall B."/>
            <person name="DeRego T."/>
            <person name="Geib S.M."/>
        </authorList>
    </citation>
    <scope>NUCLEOTIDE SEQUENCE</scope>
</reference>
<dbReference type="PANTHER" id="PTHR10492:SF57">
    <property type="entry name" value="ATP-DEPENDENT DNA HELICASE"/>
    <property type="match status" value="1"/>
</dbReference>
<dbReference type="InterPro" id="IPR049163">
    <property type="entry name" value="Pif1-like_2B_dom"/>
</dbReference>